<evidence type="ECO:0000313" key="2">
    <source>
        <dbReference type="Proteomes" id="UP000283095"/>
    </source>
</evidence>
<dbReference type="Proteomes" id="UP000283095">
    <property type="component" value="Chromosome"/>
</dbReference>
<proteinExistence type="predicted"/>
<organism evidence="1 2">
    <name type="scientific">Peribacillus asahii</name>
    <dbReference type="NCBI Taxonomy" id="228899"/>
    <lineage>
        <taxon>Bacteria</taxon>
        <taxon>Bacillati</taxon>
        <taxon>Bacillota</taxon>
        <taxon>Bacilli</taxon>
        <taxon>Bacillales</taxon>
        <taxon>Bacillaceae</taxon>
        <taxon>Peribacillus</taxon>
    </lineage>
</organism>
<accession>A0A3T0KM93</accession>
<dbReference type="KEGG" id="pasa:BAOM_0918"/>
<dbReference type="AlphaFoldDB" id="A0A3T0KM93"/>
<reference evidence="1 2" key="1">
    <citation type="submission" date="2018-01" db="EMBL/GenBank/DDBJ databases">
        <title>Bacillus asahii Genome sequencing and assembly.</title>
        <authorList>
            <person name="Jiang H."/>
            <person name="Feng Y."/>
            <person name="Zhao F."/>
            <person name="Lin X."/>
        </authorList>
    </citation>
    <scope>NUCLEOTIDE SEQUENCE [LARGE SCALE GENOMIC DNA]</scope>
    <source>
        <strain evidence="1 2">OM18</strain>
    </source>
</reference>
<dbReference type="EMBL" id="CP026095">
    <property type="protein sequence ID" value="AZV41529.1"/>
    <property type="molecule type" value="Genomic_DNA"/>
</dbReference>
<gene>
    <name evidence="1" type="ORF">BAOM_0918</name>
</gene>
<name>A0A3T0KM93_9BACI</name>
<sequence>MVHPGFNSLSPVDIVQILTEKGVPPHKVIIAHIEVAFPVGKGEFSGRTYKA</sequence>
<evidence type="ECO:0000313" key="1">
    <source>
        <dbReference type="EMBL" id="AZV41529.1"/>
    </source>
</evidence>
<protein>
    <submittedName>
        <fullName evidence="1">Uncharacterized protein</fullName>
    </submittedName>
</protein>